<comment type="caution">
    <text evidence="1">The sequence shown here is derived from an EMBL/GenBank/DDBJ whole genome shotgun (WGS) entry which is preliminary data.</text>
</comment>
<dbReference type="Proteomes" id="UP001140949">
    <property type="component" value="Unassembled WGS sequence"/>
</dbReference>
<accession>A0AAX6EKP5</accession>
<sequence length="114" mass="13259">MYLCTFPLPLHLHTLEELVLCQQHTRTLYISLSLSLSARNRLSLRLDHEDGCDPPDPAPVHPVRPIARLGFRFASSRVRVWDRLFRFDNTFCFRSHDLVFNLCIFVCLTTVSLC</sequence>
<evidence type="ECO:0000313" key="3">
    <source>
        <dbReference type="Proteomes" id="UP001140949"/>
    </source>
</evidence>
<dbReference type="EMBL" id="JANAVB010028513">
    <property type="protein sequence ID" value="KAJ6815768.1"/>
    <property type="molecule type" value="Genomic_DNA"/>
</dbReference>
<reference evidence="1" key="2">
    <citation type="submission" date="2023-04" db="EMBL/GenBank/DDBJ databases">
        <authorList>
            <person name="Bruccoleri R.E."/>
            <person name="Oakeley E.J."/>
            <person name="Faust A.-M."/>
            <person name="Dessus-Babus S."/>
            <person name="Altorfer M."/>
            <person name="Burckhardt D."/>
            <person name="Oertli M."/>
            <person name="Naumann U."/>
            <person name="Petersen F."/>
            <person name="Wong J."/>
        </authorList>
    </citation>
    <scope>NUCLEOTIDE SEQUENCE</scope>
    <source>
        <strain evidence="1">GSM-AAB239-AS_SAM_17_03QT</strain>
        <tissue evidence="1">Leaf</tissue>
    </source>
</reference>
<dbReference type="AlphaFoldDB" id="A0AAX6EKP5"/>
<name>A0AAX6EKP5_IRIPA</name>
<protein>
    <submittedName>
        <fullName evidence="1">Uncharacterized protein</fullName>
    </submittedName>
</protein>
<gene>
    <name evidence="2" type="ORF">M6B38_132690</name>
    <name evidence="1" type="ORF">M6B38_183540</name>
</gene>
<proteinExistence type="predicted"/>
<evidence type="ECO:0000313" key="1">
    <source>
        <dbReference type="EMBL" id="KAJ6804498.1"/>
    </source>
</evidence>
<organism evidence="1 3">
    <name type="scientific">Iris pallida</name>
    <name type="common">Sweet iris</name>
    <dbReference type="NCBI Taxonomy" id="29817"/>
    <lineage>
        <taxon>Eukaryota</taxon>
        <taxon>Viridiplantae</taxon>
        <taxon>Streptophyta</taxon>
        <taxon>Embryophyta</taxon>
        <taxon>Tracheophyta</taxon>
        <taxon>Spermatophyta</taxon>
        <taxon>Magnoliopsida</taxon>
        <taxon>Liliopsida</taxon>
        <taxon>Asparagales</taxon>
        <taxon>Iridaceae</taxon>
        <taxon>Iridoideae</taxon>
        <taxon>Irideae</taxon>
        <taxon>Iris</taxon>
    </lineage>
</organism>
<dbReference type="EMBL" id="JANAVB010035820">
    <property type="protein sequence ID" value="KAJ6804498.1"/>
    <property type="molecule type" value="Genomic_DNA"/>
</dbReference>
<keyword evidence="3" id="KW-1185">Reference proteome</keyword>
<evidence type="ECO:0000313" key="2">
    <source>
        <dbReference type="EMBL" id="KAJ6815768.1"/>
    </source>
</evidence>
<reference evidence="1" key="1">
    <citation type="journal article" date="2023" name="GigaByte">
        <title>Genome assembly of the bearded iris, Iris pallida Lam.</title>
        <authorList>
            <person name="Bruccoleri R.E."/>
            <person name="Oakeley E.J."/>
            <person name="Faust A.M.E."/>
            <person name="Altorfer M."/>
            <person name="Dessus-Babus S."/>
            <person name="Burckhardt D."/>
            <person name="Oertli M."/>
            <person name="Naumann U."/>
            <person name="Petersen F."/>
            <person name="Wong J."/>
        </authorList>
    </citation>
    <scope>NUCLEOTIDE SEQUENCE</scope>
    <source>
        <strain evidence="1">GSM-AAB239-AS_SAM_17_03QT</strain>
    </source>
</reference>